<dbReference type="PROSITE" id="PS50166">
    <property type="entry name" value="IMPORTIN_B_NT"/>
    <property type="match status" value="1"/>
</dbReference>
<dbReference type="InterPro" id="IPR021133">
    <property type="entry name" value="HEAT_type_2"/>
</dbReference>
<feature type="repeat" description="HEAT" evidence="9">
    <location>
        <begin position="482"/>
        <end position="517"/>
    </location>
</feature>
<dbReference type="SMART" id="SM01349">
    <property type="entry name" value="TOG"/>
    <property type="match status" value="1"/>
</dbReference>
<evidence type="ECO:0000256" key="8">
    <source>
        <dbReference type="ARBA" id="ARBA00023242"/>
    </source>
</evidence>
<dbReference type="InterPro" id="IPR040122">
    <property type="entry name" value="Importin_beta"/>
</dbReference>
<dbReference type="InterPro" id="IPR000357">
    <property type="entry name" value="HEAT"/>
</dbReference>
<proteinExistence type="predicted"/>
<feature type="repeat" description="HEAT" evidence="9">
    <location>
        <begin position="387"/>
        <end position="425"/>
    </location>
</feature>
<dbReference type="RefSeq" id="XP_038808814.1">
    <property type="nucleotide sequence ID" value="XM_038954672.1"/>
</dbReference>
<dbReference type="SMART" id="SM00913">
    <property type="entry name" value="IBN_N"/>
    <property type="match status" value="1"/>
</dbReference>
<dbReference type="InterPro" id="IPR001494">
    <property type="entry name" value="Importin-beta_N"/>
</dbReference>
<dbReference type="InterPro" id="IPR058584">
    <property type="entry name" value="IMB1_TNPO1-like_TPR"/>
</dbReference>
<dbReference type="Proteomes" id="UP000783213">
    <property type="component" value="Unassembled WGS sequence"/>
</dbReference>
<name>A0ABQ7IHW5_9HELO</name>
<dbReference type="InterPro" id="IPR016024">
    <property type="entry name" value="ARM-type_fold"/>
</dbReference>
<dbReference type="Pfam" id="PF02985">
    <property type="entry name" value="HEAT"/>
    <property type="match status" value="1"/>
</dbReference>
<evidence type="ECO:0000256" key="9">
    <source>
        <dbReference type="PROSITE-ProRule" id="PRU00103"/>
    </source>
</evidence>
<keyword evidence="5" id="KW-0677">Repeat</keyword>
<evidence type="ECO:0000256" key="7">
    <source>
        <dbReference type="ARBA" id="ARBA00022990"/>
    </source>
</evidence>
<comment type="caution">
    <text evidence="11">The sequence shown here is derived from an EMBL/GenBank/DDBJ whole genome shotgun (WGS) entry which is preliminary data.</text>
</comment>
<dbReference type="PANTHER" id="PTHR10527">
    <property type="entry name" value="IMPORTIN BETA"/>
    <property type="match status" value="1"/>
</dbReference>
<dbReference type="Pfam" id="PF25780">
    <property type="entry name" value="TPR_IPO5"/>
    <property type="match status" value="1"/>
</dbReference>
<keyword evidence="7" id="KW-0007">Acetylation</keyword>
<dbReference type="InterPro" id="IPR034085">
    <property type="entry name" value="TOG"/>
</dbReference>
<evidence type="ECO:0000256" key="5">
    <source>
        <dbReference type="ARBA" id="ARBA00022737"/>
    </source>
</evidence>
<keyword evidence="4" id="KW-0963">Cytoplasm</keyword>
<dbReference type="Pfam" id="PF25574">
    <property type="entry name" value="TPR_IMB1"/>
    <property type="match status" value="1"/>
</dbReference>
<evidence type="ECO:0000256" key="1">
    <source>
        <dbReference type="ARBA" id="ARBA00004123"/>
    </source>
</evidence>
<sequence length="1096" mass="120987">MDQQQFLELLQGVQIPDTERVKAATTELRKNYYPNPESLLWLIEIFIAHGDQATRQQAAVEAQRLVKKHWKNISDAQKQQIREQLLQKTLNEEVKLVRHSGARVIAAIAGQDIENGQWANLPDTLAQAASSPQVSHREVGVFILFTLLETASPYFAEQTAVLFSILSKTIHDQESTDVRINTLICLGAVATMIEPDEDPESLKLFLEIFPQMVIVLKNFIDSKEEDRTVQAFEVFQTLLGCESALIAPHFRDLCSFMLEVASNTNNENDARTQALSFIMQCTRYRKMKIQGTKDLGEKITMASMQIATELEDDDDEDDETSPARSALGLLSLLAESLPPRQVIVPLLNALPQFSNHQDPRYRQAGILALGMCVEGAPDFVGTQMDSFLPIVFKLLEDPESGVRHAALNGVARLADDLAEDLQSTHEHLIPALLKNLDAAMQYAAGGNNDKQTLDTMKASCGALDSLTEGMDQEIVKNYLPTLVPRLTQLLDHPDVGVKSAAASAIGSLASSAEKEFLPFFKDTIEKLAQFVELKSSNDELDLRATVCDSIGSMAAAVGAQVFQPYVKPLMQASEEALHLDHPRLKETSYILWSTLAKVYEEEFTPFLEGVVTALAACLDQEEDNLEVELGEHAQDLLGQEVIVAGKKVKVAGATDVEEADDMDDDDDDDDEDWDDLTAVTAVAMEKEVAVEVIGDILTHTRQHYMPYFERTIEAISPLVEHSYEGVRKTAISTMWRAYACLYSMMEDKTGTKWTPGLPLAAEPTPELVRMGEIVTTATMSLWEDEYDRGVVTDINRNVASTLKLCGPAILAQPNFAEAIKNVIFAVIMRLHPCQQDLGDELESPDEEDAESSEYDWLVIDTALDLTSNLALALGAQFAEIFKEFEKPLKKFASSNTPFERSTAIGVIAEITGHMGSAITPFTASLLPVLLKRLSDTDPEAKSNAAYGTGLLIFHSQDSATYLPSYNNILSKLEPLLQTNHARSIDNACGCVSRMIMAHQDAVPLDDILPVMAGLLPLKEDYEENEPIFEMIAGLYSQSNQTILQLTPKLIPVFAAVLGEPVEQLEIETREKVKGVVKFIGGSHPELLNGHPSLQNL</sequence>
<feature type="domain" description="Importin N-terminal" evidence="10">
    <location>
        <begin position="24"/>
        <end position="91"/>
    </location>
</feature>
<dbReference type="EMBL" id="RCSX01000016">
    <property type="protein sequence ID" value="KAF7924961.1"/>
    <property type="molecule type" value="Genomic_DNA"/>
</dbReference>
<keyword evidence="3" id="KW-0813">Transport</keyword>
<dbReference type="InterPro" id="IPR057672">
    <property type="entry name" value="TPR_IPO4/5"/>
</dbReference>
<protein>
    <recommendedName>
        <fullName evidence="10">Importin N-terminal domain-containing protein</fullName>
    </recommendedName>
</protein>
<dbReference type="Gene3D" id="1.25.10.10">
    <property type="entry name" value="Leucine-rich Repeat Variant"/>
    <property type="match status" value="2"/>
</dbReference>
<dbReference type="GeneID" id="62233823"/>
<evidence type="ECO:0000256" key="3">
    <source>
        <dbReference type="ARBA" id="ARBA00022448"/>
    </source>
</evidence>
<dbReference type="PROSITE" id="PS50077">
    <property type="entry name" value="HEAT_REPEAT"/>
    <property type="match status" value="2"/>
</dbReference>
<evidence type="ECO:0000313" key="12">
    <source>
        <dbReference type="Proteomes" id="UP000783213"/>
    </source>
</evidence>
<evidence type="ECO:0000256" key="6">
    <source>
        <dbReference type="ARBA" id="ARBA00022927"/>
    </source>
</evidence>
<accession>A0ABQ7IHW5</accession>
<evidence type="ECO:0000256" key="4">
    <source>
        <dbReference type="ARBA" id="ARBA00022490"/>
    </source>
</evidence>
<gene>
    <name evidence="11" type="ORF">EAE98_007049</name>
</gene>
<keyword evidence="12" id="KW-1185">Reference proteome</keyword>
<comment type="subcellular location">
    <subcellularLocation>
        <location evidence="2">Cytoplasm</location>
    </subcellularLocation>
    <subcellularLocation>
        <location evidence="1">Nucleus</location>
    </subcellularLocation>
</comment>
<evidence type="ECO:0000256" key="2">
    <source>
        <dbReference type="ARBA" id="ARBA00004496"/>
    </source>
</evidence>
<evidence type="ECO:0000313" key="11">
    <source>
        <dbReference type="EMBL" id="KAF7924961.1"/>
    </source>
</evidence>
<keyword evidence="6" id="KW-0653">Protein transport</keyword>
<organism evidence="11 12">
    <name type="scientific">Botrytis deweyae</name>
    <dbReference type="NCBI Taxonomy" id="2478750"/>
    <lineage>
        <taxon>Eukaryota</taxon>
        <taxon>Fungi</taxon>
        <taxon>Dikarya</taxon>
        <taxon>Ascomycota</taxon>
        <taxon>Pezizomycotina</taxon>
        <taxon>Leotiomycetes</taxon>
        <taxon>Helotiales</taxon>
        <taxon>Sclerotiniaceae</taxon>
        <taxon>Botrytis</taxon>
    </lineage>
</organism>
<dbReference type="SUPFAM" id="SSF48371">
    <property type="entry name" value="ARM repeat"/>
    <property type="match status" value="2"/>
</dbReference>
<keyword evidence="8" id="KW-0539">Nucleus</keyword>
<dbReference type="InterPro" id="IPR011989">
    <property type="entry name" value="ARM-like"/>
</dbReference>
<evidence type="ECO:0000259" key="10">
    <source>
        <dbReference type="PROSITE" id="PS50166"/>
    </source>
</evidence>
<reference evidence="11 12" key="1">
    <citation type="journal article" date="2020" name="Genome Biol. Evol.">
        <title>Comparative genomics of Sclerotiniaceae.</title>
        <authorList>
            <person name="Valero Jimenez C.A."/>
            <person name="Steentjes M."/>
            <person name="Scholten O.E."/>
            <person name="Van Kan J.A.L."/>
        </authorList>
    </citation>
    <scope>NUCLEOTIDE SEQUENCE [LARGE SCALE GENOMIC DNA]</scope>
    <source>
        <strain evidence="11 12">B1</strain>
    </source>
</reference>
<dbReference type="Pfam" id="PF03810">
    <property type="entry name" value="IBN_N"/>
    <property type="match status" value="1"/>
</dbReference>